<dbReference type="Gene3D" id="4.10.860.120">
    <property type="entry name" value="RNA polymerase II, clamp domain"/>
    <property type="match status" value="1"/>
</dbReference>
<dbReference type="InterPro" id="IPR007066">
    <property type="entry name" value="RNA_pol_Rpb1_3"/>
</dbReference>
<evidence type="ECO:0000256" key="6">
    <source>
        <dbReference type="ARBA" id="ARBA00023163"/>
    </source>
</evidence>
<protein>
    <recommendedName>
        <fullName evidence="8">DNA-directed RNA polymerase subunit</fullName>
        <ecNumber evidence="8">2.7.7.6</ecNumber>
    </recommendedName>
</protein>
<dbReference type="PANTHER" id="PTHR19376">
    <property type="entry name" value="DNA-DIRECTED RNA POLYMERASE"/>
    <property type="match status" value="1"/>
</dbReference>
<evidence type="ECO:0000256" key="3">
    <source>
        <dbReference type="ARBA" id="ARBA00022695"/>
    </source>
</evidence>
<reference evidence="10 11" key="1">
    <citation type="submission" date="2019-09" db="EMBL/GenBank/DDBJ databases">
        <title>A chromosome-level genome assembly of the Chinese tupelo Nyssa sinensis.</title>
        <authorList>
            <person name="Yang X."/>
            <person name="Kang M."/>
            <person name="Yang Y."/>
            <person name="Xiong H."/>
            <person name="Wang M."/>
            <person name="Zhang Z."/>
            <person name="Wang Z."/>
            <person name="Wu H."/>
            <person name="Ma T."/>
            <person name="Liu J."/>
            <person name="Xi Z."/>
        </authorList>
    </citation>
    <scope>NUCLEOTIDE SEQUENCE [LARGE SCALE GENOMIC DNA]</scope>
    <source>
        <strain evidence="10">J267</strain>
        <tissue evidence="10">Leaf</tissue>
    </source>
</reference>
<keyword evidence="2 8" id="KW-0808">Transferase</keyword>
<evidence type="ECO:0000256" key="1">
    <source>
        <dbReference type="ARBA" id="ARBA00022478"/>
    </source>
</evidence>
<dbReference type="GO" id="GO:0006351">
    <property type="term" value="P:DNA-templated transcription"/>
    <property type="evidence" value="ECO:0007669"/>
    <property type="project" value="InterPro"/>
</dbReference>
<dbReference type="EMBL" id="CM018048">
    <property type="protein sequence ID" value="KAA8522336.1"/>
    <property type="molecule type" value="Genomic_DNA"/>
</dbReference>
<keyword evidence="4" id="KW-0479">Metal-binding</keyword>
<evidence type="ECO:0000256" key="5">
    <source>
        <dbReference type="ARBA" id="ARBA00022833"/>
    </source>
</evidence>
<dbReference type="GO" id="GO:0046872">
    <property type="term" value="F:metal ion binding"/>
    <property type="evidence" value="ECO:0007669"/>
    <property type="project" value="UniProtKB-KW"/>
</dbReference>
<dbReference type="InterPro" id="IPR042102">
    <property type="entry name" value="RNA_pol_Rpb1_3_sf"/>
</dbReference>
<dbReference type="CDD" id="cd10506">
    <property type="entry name" value="RNAP_IV_RPD1_N"/>
    <property type="match status" value="1"/>
</dbReference>
<comment type="catalytic activity">
    <reaction evidence="7 8">
        <text>RNA(n) + a ribonucleoside 5'-triphosphate = RNA(n+1) + diphosphate</text>
        <dbReference type="Rhea" id="RHEA:21248"/>
        <dbReference type="Rhea" id="RHEA-COMP:14527"/>
        <dbReference type="Rhea" id="RHEA-COMP:17342"/>
        <dbReference type="ChEBI" id="CHEBI:33019"/>
        <dbReference type="ChEBI" id="CHEBI:61557"/>
        <dbReference type="ChEBI" id="CHEBI:140395"/>
        <dbReference type="EC" id="2.7.7.6"/>
    </reaction>
</comment>
<evidence type="ECO:0000256" key="2">
    <source>
        <dbReference type="ARBA" id="ARBA00022679"/>
    </source>
</evidence>
<evidence type="ECO:0000313" key="10">
    <source>
        <dbReference type="EMBL" id="KAA8522336.1"/>
    </source>
</evidence>
<evidence type="ECO:0000256" key="7">
    <source>
        <dbReference type="ARBA" id="ARBA00048552"/>
    </source>
</evidence>
<dbReference type="Gene3D" id="1.10.274.100">
    <property type="entry name" value="RNA polymerase Rpb1, domain 3"/>
    <property type="match status" value="1"/>
</dbReference>
<dbReference type="SMART" id="SM00663">
    <property type="entry name" value="RPOLA_N"/>
    <property type="match status" value="1"/>
</dbReference>
<dbReference type="InterPro" id="IPR040403">
    <property type="entry name" value="NRPD1_N"/>
</dbReference>
<dbReference type="GO" id="GO:0000428">
    <property type="term" value="C:DNA-directed RNA polymerase complex"/>
    <property type="evidence" value="ECO:0007669"/>
    <property type="project" value="UniProtKB-KW"/>
</dbReference>
<dbReference type="Pfam" id="PF04983">
    <property type="entry name" value="RNA_pol_Rpb1_3"/>
    <property type="match status" value="1"/>
</dbReference>
<dbReference type="Gene3D" id="1.10.132.30">
    <property type="match status" value="1"/>
</dbReference>
<evidence type="ECO:0000259" key="9">
    <source>
        <dbReference type="SMART" id="SM00663"/>
    </source>
</evidence>
<dbReference type="GO" id="GO:0003677">
    <property type="term" value="F:DNA binding"/>
    <property type="evidence" value="ECO:0007669"/>
    <property type="project" value="InterPro"/>
</dbReference>
<dbReference type="InterPro" id="IPR007083">
    <property type="entry name" value="RNA_pol_Rpb1_4"/>
</dbReference>
<name>A0A5J4ZX15_9ASTE</name>
<dbReference type="Proteomes" id="UP000325577">
    <property type="component" value="Linkage Group LG5"/>
</dbReference>
<dbReference type="InterPro" id="IPR000722">
    <property type="entry name" value="RNA_pol_asu"/>
</dbReference>
<dbReference type="Pfam" id="PF04997">
    <property type="entry name" value="RNA_pol_Rpb1_1"/>
    <property type="match status" value="1"/>
</dbReference>
<dbReference type="Pfam" id="PF00623">
    <property type="entry name" value="RNA_pol_Rpb1_2"/>
    <property type="match status" value="1"/>
</dbReference>
<keyword evidence="11" id="KW-1185">Reference proteome</keyword>
<dbReference type="InterPro" id="IPR006592">
    <property type="entry name" value="RNA_pol_N"/>
</dbReference>
<keyword evidence="5" id="KW-0862">Zinc</keyword>
<dbReference type="InterPro" id="IPR044893">
    <property type="entry name" value="RNA_pol_Rpb1_clamp_domain"/>
</dbReference>
<dbReference type="OrthoDB" id="409625at2759"/>
<evidence type="ECO:0000313" key="11">
    <source>
        <dbReference type="Proteomes" id="UP000325577"/>
    </source>
</evidence>
<dbReference type="EC" id="2.7.7.6" evidence="8"/>
<evidence type="ECO:0000256" key="4">
    <source>
        <dbReference type="ARBA" id="ARBA00022723"/>
    </source>
</evidence>
<dbReference type="SUPFAM" id="SSF64484">
    <property type="entry name" value="beta and beta-prime subunits of DNA dependent RNA-polymerase"/>
    <property type="match status" value="1"/>
</dbReference>
<dbReference type="Pfam" id="PF05000">
    <property type="entry name" value="RNA_pol_Rpb1_4"/>
    <property type="match status" value="1"/>
</dbReference>
<keyword evidence="3 8" id="KW-0548">Nucleotidyltransferase</keyword>
<dbReference type="PANTHER" id="PTHR19376:SF36">
    <property type="entry name" value="DNA-DIRECTED RNA POLYMERASE IV SUBUNIT 1"/>
    <property type="match status" value="1"/>
</dbReference>
<keyword evidence="6 8" id="KW-0804">Transcription</keyword>
<dbReference type="Gene3D" id="6.20.50.80">
    <property type="match status" value="1"/>
</dbReference>
<proteinExistence type="inferred from homology"/>
<dbReference type="InterPro" id="IPR007080">
    <property type="entry name" value="RNA_pol_Rpb1_1"/>
</dbReference>
<organism evidence="10 11">
    <name type="scientific">Nyssa sinensis</name>
    <dbReference type="NCBI Taxonomy" id="561372"/>
    <lineage>
        <taxon>Eukaryota</taxon>
        <taxon>Viridiplantae</taxon>
        <taxon>Streptophyta</taxon>
        <taxon>Embryophyta</taxon>
        <taxon>Tracheophyta</taxon>
        <taxon>Spermatophyta</taxon>
        <taxon>Magnoliopsida</taxon>
        <taxon>eudicotyledons</taxon>
        <taxon>Gunneridae</taxon>
        <taxon>Pentapetalae</taxon>
        <taxon>asterids</taxon>
        <taxon>Cornales</taxon>
        <taxon>Nyssaceae</taxon>
        <taxon>Nyssa</taxon>
    </lineage>
</organism>
<feature type="domain" description="RNA polymerase N-terminal" evidence="9">
    <location>
        <begin position="224"/>
        <end position="462"/>
    </location>
</feature>
<dbReference type="InterPro" id="IPR045867">
    <property type="entry name" value="DNA-dir_RpoC_beta_prime"/>
</dbReference>
<dbReference type="InterPro" id="IPR038120">
    <property type="entry name" value="Rpb1_funnel_sf"/>
</dbReference>
<dbReference type="GO" id="GO:0003899">
    <property type="term" value="F:DNA-directed RNA polymerase activity"/>
    <property type="evidence" value="ECO:0007669"/>
    <property type="project" value="UniProtKB-EC"/>
</dbReference>
<accession>A0A5J4ZX15</accession>
<comment type="similarity">
    <text evidence="8">Belongs to the RNA polymerase beta' chain family.</text>
</comment>
<comment type="function">
    <text evidence="8">DNA-dependent RNA polymerase catalyzes the transcription of DNA into RNA using the four ribonucleoside triphosphates as substrates.</text>
</comment>
<dbReference type="FunFam" id="1.10.274.100:FF:000010">
    <property type="entry name" value="DNA-directed RNA polymerase subunit"/>
    <property type="match status" value="1"/>
</dbReference>
<dbReference type="Gene3D" id="2.40.40.20">
    <property type="match status" value="1"/>
</dbReference>
<evidence type="ECO:0000256" key="8">
    <source>
        <dbReference type="RuleBase" id="RU004279"/>
    </source>
</evidence>
<keyword evidence="1 8" id="KW-0240">DNA-directed RNA polymerase</keyword>
<gene>
    <name evidence="10" type="ORF">F0562_013303</name>
</gene>
<dbReference type="Pfam" id="PF11523">
    <property type="entry name" value="DUF3223"/>
    <property type="match status" value="1"/>
</dbReference>
<dbReference type="Gene3D" id="3.10.450.40">
    <property type="match status" value="1"/>
</dbReference>
<sequence length="1393" mass="155966">MENELDVEQRVPSGLLTGISFNILTDTDAEKISVIAIEAVNDVTDPKLGVPNPTSQCLTCGAKDVKHCEGHFGVIKFPFTTLHPYFISEVTQVLNKICPGCKSIRRDRVKSADSTSRQQRRNCKYCDGSFKDYYPTMKFKVCSKDMFGRTAITVEVIEKLSKKGGNKSSREMIASDYWDIIPKDAQQEESVLKPTKRVLSHAQVYHMLKDVDPRFLKEFVARKNTLFLNCFPVTPNCHRVTEFGLHMIFDERTRAYKKLVDFRGTANELSSRVLDCLKISKMRSEKLSTKDSASRMSGLKYIKEILLGKRTDHAFRMVIVGDPNIKLNEIGIPCHIAERRGGLVRLRLMDELQTGDIIYRPLNDGDIVLINRPPSIHQHSLIALSVKVLPINSVLSINPLICPPFRGDFDGDCLHGYVPQSVDARIELHELVALDKQLINAQSGRNLLSLSQDSLTAAHLIVEDGILLNHFQMQQLQMFCPYQSQLPAIAKAPSPNNYSKATSPNTCFWTGKQLFSLLLPPDFDYVFPSNGVHISKGELISSSDGSSWLRDTDGNLFHSLIKHCQQKALDFLFAAQGVLCEWLSMRGLSVSLSDLYLSSDSFSRKNMIDEVSCGLQEAERISNIKLLMVDSNRDFLVGSGEESENSVHFGEERMCFEKQKSAALSQASVSAFKQVFWDIQNLIYQYASKDNSFLAMLKAGSKGSLMRLVQHGMCLGLQHSLVPLSFRMPHQLSCDAWNNHKEAALSPMTNGISDCSGPYIPCAVVKNSFLVGLNPLECFVHSLTTRDSSFSDNADLPGTLTRRLMFFMRDICTGYDGTVRNAYGNQLVQFSYNIEGTSPSNGTDGCFDSSAYASCVIGCQPVGSLAACAISEAAYSALDQPISALEASPLLNLKKVLECGVKKISGDKTASLFLSKRVGRWTHGFEYGALEVQSHLERLLFSDIVSTVMIFFSPQTGKRTHRSPWVCHFHICKEILKRRRLRVHSIIDALYINCNSTRVKPKINFPKLQITSKDCIVTDMQKENNATFCITVTTVESSRKSSVQLDNLRDVVIPSLLGTVIKGFPEFRKVDILWKDRPNVARSHKGSSGELFLRVHMSENCDRTKFWSILMNNCLQIMDVIDWEQSHPDDIHDMSLAYGIDVAWKYFLSSLKSAISDTGKTILPEHLLLAADCLSATGEFVALNAKGLAQQRKHTSVSSPFTQACFSNPGDCFIKAAKMGVMDDLQGSLDALSWGTVPSMGTSGQFDILYSGKGHELSKPEDVYTLLGSHINSREQNAKVKKMSRALKCMLHRYPINHRLSDVDKSIVMMALYFHPRRKEKIGTGLQEIKIGHHSEHEDTRCFLLERIDGTVEDFSYHKCVHRALEIIAPSRAKTYQSRWLKDVQSSLCTTHQ</sequence>